<evidence type="ECO:0000256" key="1">
    <source>
        <dbReference type="SAM" id="Phobius"/>
    </source>
</evidence>
<evidence type="ECO:0000313" key="2">
    <source>
        <dbReference type="EMBL" id="MEA5389907.1"/>
    </source>
</evidence>
<feature type="transmembrane region" description="Helical" evidence="1">
    <location>
        <begin position="98"/>
        <end position="117"/>
    </location>
</feature>
<feature type="transmembrane region" description="Helical" evidence="1">
    <location>
        <begin position="211"/>
        <end position="234"/>
    </location>
</feature>
<evidence type="ECO:0000313" key="3">
    <source>
        <dbReference type="Proteomes" id="UP001304461"/>
    </source>
</evidence>
<name>A0ABU5RQ72_9CYAN</name>
<dbReference type="InterPro" id="IPR037185">
    <property type="entry name" value="EmrE-like"/>
</dbReference>
<reference evidence="2 3" key="1">
    <citation type="submission" date="2023-12" db="EMBL/GenBank/DDBJ databases">
        <title>Baltic Sea Cyanobacteria.</title>
        <authorList>
            <person name="Delbaje E."/>
            <person name="Fewer D.P."/>
            <person name="Shishido T.K."/>
        </authorList>
    </citation>
    <scope>NUCLEOTIDE SEQUENCE [LARGE SCALE GENOMIC DNA]</scope>
    <source>
        <strain evidence="2 3">UHCC 0139</strain>
    </source>
</reference>
<protein>
    <submittedName>
        <fullName evidence="2">DMT family transporter</fullName>
    </submittedName>
</protein>
<gene>
    <name evidence="2" type="ORF">VB738_01410</name>
</gene>
<keyword evidence="3" id="KW-1185">Reference proteome</keyword>
<feature type="transmembrane region" description="Helical" evidence="1">
    <location>
        <begin position="181"/>
        <end position="199"/>
    </location>
</feature>
<feature type="transmembrane region" description="Helical" evidence="1">
    <location>
        <begin position="240"/>
        <end position="261"/>
    </location>
</feature>
<feature type="transmembrane region" description="Helical" evidence="1">
    <location>
        <begin position="58"/>
        <end position="78"/>
    </location>
</feature>
<feature type="transmembrane region" description="Helical" evidence="1">
    <location>
        <begin position="123"/>
        <end position="141"/>
    </location>
</feature>
<keyword evidence="1" id="KW-0812">Transmembrane</keyword>
<organism evidence="2 3">
    <name type="scientific">Cyanobium gracile UHCC 0139</name>
    <dbReference type="NCBI Taxonomy" id="3110308"/>
    <lineage>
        <taxon>Bacteria</taxon>
        <taxon>Bacillati</taxon>
        <taxon>Cyanobacteriota</taxon>
        <taxon>Cyanophyceae</taxon>
        <taxon>Synechococcales</taxon>
        <taxon>Prochlorococcaceae</taxon>
        <taxon>Cyanobium</taxon>
    </lineage>
</organism>
<keyword evidence="1" id="KW-0472">Membrane</keyword>
<feature type="transmembrane region" description="Helical" evidence="1">
    <location>
        <begin position="273"/>
        <end position="295"/>
    </location>
</feature>
<sequence>MRPPIGLPQLPPSPPPVPSRGRALLPLGLYVLLRGLDATVLKGLQDFGQGHLVRGENPISFCNVFFLAQLTVGLAALLPGRRTLVADLKVLGPADQRLLALNAGLGLFLGPVAYYFALESLSVISQTLLFALVLPVSALLARWRLGEALPAGFWLSLLLIGAGLLLPQGAMAVDAGRMDQAAGIAWALVGVLAFAGSAVSGRSIAARGWPAAVGIGVPTLLSALVFGVIALVLFGPHHFFLLRLWWVVGVIGVYALSLSLGRELALRRAYRSCSVAVVSLWGSLALVVAVFSAAVLLGEPLSGPVLAGSALVLTGVLASRWRGPIRSGPSPVPGERDPNRMPPWF</sequence>
<keyword evidence="1" id="KW-1133">Transmembrane helix</keyword>
<dbReference type="SUPFAM" id="SSF103481">
    <property type="entry name" value="Multidrug resistance efflux transporter EmrE"/>
    <property type="match status" value="2"/>
</dbReference>
<accession>A0ABU5RQ72</accession>
<dbReference type="EMBL" id="JAYGHX010000001">
    <property type="protein sequence ID" value="MEA5389907.1"/>
    <property type="molecule type" value="Genomic_DNA"/>
</dbReference>
<proteinExistence type="predicted"/>
<feature type="transmembrane region" description="Helical" evidence="1">
    <location>
        <begin position="148"/>
        <end position="169"/>
    </location>
</feature>
<comment type="caution">
    <text evidence="2">The sequence shown here is derived from an EMBL/GenBank/DDBJ whole genome shotgun (WGS) entry which is preliminary data.</text>
</comment>
<dbReference type="RefSeq" id="WP_323304033.1">
    <property type="nucleotide sequence ID" value="NZ_JAYGHX010000001.1"/>
</dbReference>
<dbReference type="Proteomes" id="UP001304461">
    <property type="component" value="Unassembled WGS sequence"/>
</dbReference>